<evidence type="ECO:0000313" key="3">
    <source>
        <dbReference type="Proteomes" id="UP000237000"/>
    </source>
</evidence>
<reference evidence="3" key="1">
    <citation type="submission" date="2016-06" db="EMBL/GenBank/DDBJ databases">
        <title>Parallel loss of symbiosis genes in relatives of nitrogen-fixing non-legume Parasponia.</title>
        <authorList>
            <person name="Van Velzen R."/>
            <person name="Holmer R."/>
            <person name="Bu F."/>
            <person name="Rutten L."/>
            <person name="Van Zeijl A."/>
            <person name="Liu W."/>
            <person name="Santuari L."/>
            <person name="Cao Q."/>
            <person name="Sharma T."/>
            <person name="Shen D."/>
            <person name="Roswanjaya Y."/>
            <person name="Wardhani T."/>
            <person name="Kalhor M.S."/>
            <person name="Jansen J."/>
            <person name="Van den Hoogen J."/>
            <person name="Gungor B."/>
            <person name="Hartog M."/>
            <person name="Hontelez J."/>
            <person name="Verver J."/>
            <person name="Yang W.-C."/>
            <person name="Schijlen E."/>
            <person name="Repin R."/>
            <person name="Schilthuizen M."/>
            <person name="Schranz E."/>
            <person name="Heidstra R."/>
            <person name="Miyata K."/>
            <person name="Fedorova E."/>
            <person name="Kohlen W."/>
            <person name="Bisseling T."/>
            <person name="Smit S."/>
            <person name="Geurts R."/>
        </authorList>
    </citation>
    <scope>NUCLEOTIDE SEQUENCE [LARGE SCALE GENOMIC DNA]</scope>
    <source>
        <strain evidence="3">cv. RG33-2</strain>
    </source>
</reference>
<dbReference type="InParanoid" id="A0A2P5EV51"/>
<dbReference type="EMBL" id="JXTC01000094">
    <property type="protein sequence ID" value="PON89419.1"/>
    <property type="molecule type" value="Genomic_DNA"/>
</dbReference>
<dbReference type="Proteomes" id="UP000237000">
    <property type="component" value="Unassembled WGS sequence"/>
</dbReference>
<sequence>VADVLDGGEGEGEALGELDAADDGERDEAVEHGHEAGGAEEEEDGGGGEAGGGDLGEGEVGGRLGDGDGGDGLHGLDRHGDAEEEAGGDVVESGEDEGGAEVEVGDQAEGQDYGDVRAQVADGAGELGAEGGFQAETRRDVGTPLPATEERSGGGG</sequence>
<proteinExistence type="predicted"/>
<name>A0A2P5EV51_TREOI</name>
<feature type="compositionally biased region" description="Acidic residues" evidence="1">
    <location>
        <begin position="1"/>
        <end position="26"/>
    </location>
</feature>
<protein>
    <submittedName>
        <fullName evidence="2">Uncharacterized protein</fullName>
    </submittedName>
</protein>
<feature type="compositionally biased region" description="Gly residues" evidence="1">
    <location>
        <begin position="47"/>
        <end position="64"/>
    </location>
</feature>
<dbReference type="AlphaFoldDB" id="A0A2P5EV51"/>
<feature type="non-terminal residue" evidence="2">
    <location>
        <position position="1"/>
    </location>
</feature>
<comment type="caution">
    <text evidence="2">The sequence shown here is derived from an EMBL/GenBank/DDBJ whole genome shotgun (WGS) entry which is preliminary data.</text>
</comment>
<feature type="compositionally biased region" description="Basic and acidic residues" evidence="1">
    <location>
        <begin position="27"/>
        <end position="37"/>
    </location>
</feature>
<accession>A0A2P5EV51</accession>
<evidence type="ECO:0000256" key="1">
    <source>
        <dbReference type="SAM" id="MobiDB-lite"/>
    </source>
</evidence>
<feature type="compositionally biased region" description="Acidic residues" evidence="1">
    <location>
        <begin position="82"/>
        <end position="106"/>
    </location>
</feature>
<evidence type="ECO:0000313" key="2">
    <source>
        <dbReference type="EMBL" id="PON89419.1"/>
    </source>
</evidence>
<keyword evidence="3" id="KW-1185">Reference proteome</keyword>
<organism evidence="2 3">
    <name type="scientific">Trema orientale</name>
    <name type="common">Charcoal tree</name>
    <name type="synonym">Celtis orientalis</name>
    <dbReference type="NCBI Taxonomy" id="63057"/>
    <lineage>
        <taxon>Eukaryota</taxon>
        <taxon>Viridiplantae</taxon>
        <taxon>Streptophyta</taxon>
        <taxon>Embryophyta</taxon>
        <taxon>Tracheophyta</taxon>
        <taxon>Spermatophyta</taxon>
        <taxon>Magnoliopsida</taxon>
        <taxon>eudicotyledons</taxon>
        <taxon>Gunneridae</taxon>
        <taxon>Pentapetalae</taxon>
        <taxon>rosids</taxon>
        <taxon>fabids</taxon>
        <taxon>Rosales</taxon>
        <taxon>Cannabaceae</taxon>
        <taxon>Trema</taxon>
    </lineage>
</organism>
<feature type="region of interest" description="Disordered" evidence="1">
    <location>
        <begin position="1"/>
        <end position="156"/>
    </location>
</feature>
<gene>
    <name evidence="2" type="ORF">TorRG33x02_147700</name>
</gene>